<evidence type="ECO:0008006" key="6">
    <source>
        <dbReference type="Google" id="ProtNLM"/>
    </source>
</evidence>
<dbReference type="EMBL" id="BRPJ01000037">
    <property type="protein sequence ID" value="GLB30424.1"/>
    <property type="molecule type" value="Genomic_DNA"/>
</dbReference>
<dbReference type="Proteomes" id="UP001419084">
    <property type="component" value="Unassembled WGS sequence"/>
</dbReference>
<name>A0A3E2NAP1_9FIRM</name>
<dbReference type="Proteomes" id="UP000260680">
    <property type="component" value="Unassembled WGS sequence"/>
</dbReference>
<dbReference type="EMBL" id="QOHO01000049">
    <property type="protein sequence ID" value="RFZ78056.1"/>
    <property type="molecule type" value="Genomic_DNA"/>
</dbReference>
<keyword evidence="1" id="KW-0732">Signal</keyword>
<reference evidence="2 5" key="2">
    <citation type="journal article" date="2024" name="Int. J. Syst. Evol. Microbiol.">
        <title>Lacrimispora brassicae sp. nov. isolated from fermented cabbage, and proposal of Clostridium indicum Gundawar et al. 2019 and Clostridium methoxybenzovorans Mechichi et al. 1999 as heterotypic synonyms of Lacrimispora amygdalina (Parshina et al. 2003) Haas and Blanchard 2020 and Lacrimispora indolis (McClung and McCoy 1957) Haas and Blanchard 2020, respectively.</title>
        <authorList>
            <person name="Kobayashi H."/>
            <person name="Tanizawa Y."/>
            <person name="Sakamoto M."/>
            <person name="Ohkuma M."/>
            <person name="Tohno M."/>
        </authorList>
    </citation>
    <scope>NUCLEOTIDE SEQUENCE [LARGE SCALE GENOMIC DNA]</scope>
    <source>
        <strain evidence="2 5">DSM 12857</strain>
    </source>
</reference>
<protein>
    <recommendedName>
        <fullName evidence="6">Adhesin domain-containing protein</fullName>
    </recommendedName>
</protein>
<sequence>MNKFVKRCLIAGIILVAAGGAMAAAAVSYGANIWDIAPGEVIHWKNNTFSNFSFDDMDFENHAVETGDYSYLDLDEPAESGRQIYTSGTANSLKAEIRAGRVFIKEDPAVSELTIYCNKEDGNWHIGESDGELELTVGGGIMTDDTDLVMIICVPKGYSFSEVDLEVSRKKGMLKREGATPIVACRSLSADDMNLEVKAGALTVKQGNVNHLNIECNVGAVEYTGTTTGDITGDCRVGAVKLLLSGKKEDYNYKVQSSLGAIKIVDEQMAFVAGGDNWDYSADKNMDLDCSTGAIDVNFYQ</sequence>
<reference evidence="3 4" key="1">
    <citation type="submission" date="2018-07" db="EMBL/GenBank/DDBJ databases">
        <title>New species, Clostridium PI-S10-A1B.</title>
        <authorList>
            <person name="Krishna G."/>
            <person name="Summeta K."/>
            <person name="Shikha S."/>
            <person name="Prabhu P.B."/>
            <person name="Suresh K."/>
        </authorList>
    </citation>
    <scope>NUCLEOTIDE SEQUENCE [LARGE SCALE GENOMIC DNA]</scope>
    <source>
        <strain evidence="3 4">PI-S10-A1B</strain>
    </source>
</reference>
<proteinExistence type="predicted"/>
<comment type="caution">
    <text evidence="3">The sequence shown here is derived from an EMBL/GenBank/DDBJ whole genome shotgun (WGS) entry which is preliminary data.</text>
</comment>
<dbReference type="OrthoDB" id="1654962at2"/>
<feature type="signal peptide" evidence="1">
    <location>
        <begin position="1"/>
        <end position="23"/>
    </location>
</feature>
<dbReference type="RefSeq" id="WP_117417951.1">
    <property type="nucleotide sequence ID" value="NZ_BRPJ01000037.1"/>
</dbReference>
<gene>
    <name evidence="3" type="ORF">DS742_15835</name>
    <name evidence="2" type="ORF">LAD12857_23470</name>
</gene>
<accession>A0A3E2NAP1</accession>
<feature type="chain" id="PRO_5017665089" description="Adhesin domain-containing protein" evidence="1">
    <location>
        <begin position="24"/>
        <end position="301"/>
    </location>
</feature>
<dbReference type="AlphaFoldDB" id="A0A3E2NAP1"/>
<evidence type="ECO:0000313" key="3">
    <source>
        <dbReference type="EMBL" id="RFZ78056.1"/>
    </source>
</evidence>
<evidence type="ECO:0000256" key="1">
    <source>
        <dbReference type="SAM" id="SignalP"/>
    </source>
</evidence>
<keyword evidence="5" id="KW-1185">Reference proteome</keyword>
<evidence type="ECO:0000313" key="5">
    <source>
        <dbReference type="Proteomes" id="UP001419084"/>
    </source>
</evidence>
<organism evidence="3 4">
    <name type="scientific">Lacrimispora amygdalina</name>
    <dbReference type="NCBI Taxonomy" id="253257"/>
    <lineage>
        <taxon>Bacteria</taxon>
        <taxon>Bacillati</taxon>
        <taxon>Bacillota</taxon>
        <taxon>Clostridia</taxon>
        <taxon>Lachnospirales</taxon>
        <taxon>Lachnospiraceae</taxon>
        <taxon>Lacrimispora</taxon>
    </lineage>
</organism>
<evidence type="ECO:0000313" key="2">
    <source>
        <dbReference type="EMBL" id="GLB30424.1"/>
    </source>
</evidence>
<evidence type="ECO:0000313" key="4">
    <source>
        <dbReference type="Proteomes" id="UP000260680"/>
    </source>
</evidence>